<reference evidence="2" key="1">
    <citation type="submission" date="2014-11" db="EMBL/GenBank/DDBJ databases">
        <authorList>
            <person name="Amaro Gonzalez C."/>
        </authorList>
    </citation>
    <scope>NUCLEOTIDE SEQUENCE</scope>
</reference>
<feature type="signal peptide" evidence="1">
    <location>
        <begin position="1"/>
        <end position="19"/>
    </location>
</feature>
<feature type="chain" id="PRO_5002434670" evidence="1">
    <location>
        <begin position="20"/>
        <end position="47"/>
    </location>
</feature>
<dbReference type="EMBL" id="GBXM01016983">
    <property type="protein sequence ID" value="JAH91594.1"/>
    <property type="molecule type" value="Transcribed_RNA"/>
</dbReference>
<proteinExistence type="predicted"/>
<organism evidence="2">
    <name type="scientific">Anguilla anguilla</name>
    <name type="common">European freshwater eel</name>
    <name type="synonym">Muraena anguilla</name>
    <dbReference type="NCBI Taxonomy" id="7936"/>
    <lineage>
        <taxon>Eukaryota</taxon>
        <taxon>Metazoa</taxon>
        <taxon>Chordata</taxon>
        <taxon>Craniata</taxon>
        <taxon>Vertebrata</taxon>
        <taxon>Euteleostomi</taxon>
        <taxon>Actinopterygii</taxon>
        <taxon>Neopterygii</taxon>
        <taxon>Teleostei</taxon>
        <taxon>Anguilliformes</taxon>
        <taxon>Anguillidae</taxon>
        <taxon>Anguilla</taxon>
    </lineage>
</organism>
<protein>
    <submittedName>
        <fullName evidence="2">Uncharacterized protein</fullName>
    </submittedName>
</protein>
<keyword evidence="1" id="KW-0732">Signal</keyword>
<reference evidence="2" key="2">
    <citation type="journal article" date="2015" name="Fish Shellfish Immunol.">
        <title>Early steps in the European eel (Anguilla anguilla)-Vibrio vulnificus interaction in the gills: Role of the RtxA13 toxin.</title>
        <authorList>
            <person name="Callol A."/>
            <person name="Pajuelo D."/>
            <person name="Ebbesson L."/>
            <person name="Teles M."/>
            <person name="MacKenzie S."/>
            <person name="Amaro C."/>
        </authorList>
    </citation>
    <scope>NUCLEOTIDE SEQUENCE</scope>
</reference>
<evidence type="ECO:0000313" key="2">
    <source>
        <dbReference type="EMBL" id="JAH91594.1"/>
    </source>
</evidence>
<name>A0A0E9WMG7_ANGAN</name>
<evidence type="ECO:0000256" key="1">
    <source>
        <dbReference type="SAM" id="SignalP"/>
    </source>
</evidence>
<dbReference type="AlphaFoldDB" id="A0A0E9WMG7"/>
<accession>A0A0E9WMG7</accession>
<sequence>MYYPFLFLHLEVLMSICSCQTICITKHMYSFYDHVLLLLNSLQHSIL</sequence>